<protein>
    <submittedName>
        <fullName evidence="1">Uncharacterized protein</fullName>
    </submittedName>
</protein>
<name>A0A0E9XUF1_ANGAN</name>
<dbReference type="AlphaFoldDB" id="A0A0E9XUF1"/>
<organism evidence="1">
    <name type="scientific">Anguilla anguilla</name>
    <name type="common">European freshwater eel</name>
    <name type="synonym">Muraena anguilla</name>
    <dbReference type="NCBI Taxonomy" id="7936"/>
    <lineage>
        <taxon>Eukaryota</taxon>
        <taxon>Metazoa</taxon>
        <taxon>Chordata</taxon>
        <taxon>Craniata</taxon>
        <taxon>Vertebrata</taxon>
        <taxon>Euteleostomi</taxon>
        <taxon>Actinopterygii</taxon>
        <taxon>Neopterygii</taxon>
        <taxon>Teleostei</taxon>
        <taxon>Anguilliformes</taxon>
        <taxon>Anguillidae</taxon>
        <taxon>Anguilla</taxon>
    </lineage>
</organism>
<proteinExistence type="predicted"/>
<dbReference type="EMBL" id="GBXM01003269">
    <property type="protein sequence ID" value="JAI05309.1"/>
    <property type="molecule type" value="Transcribed_RNA"/>
</dbReference>
<evidence type="ECO:0000313" key="1">
    <source>
        <dbReference type="EMBL" id="JAI05309.1"/>
    </source>
</evidence>
<reference evidence="1" key="1">
    <citation type="submission" date="2014-11" db="EMBL/GenBank/DDBJ databases">
        <authorList>
            <person name="Amaro Gonzalez C."/>
        </authorList>
    </citation>
    <scope>NUCLEOTIDE SEQUENCE</scope>
</reference>
<accession>A0A0E9XUF1</accession>
<sequence>MNNCRCTSRCNSFPMFFFNIRNVNLMVFSY</sequence>
<reference evidence="1" key="2">
    <citation type="journal article" date="2015" name="Fish Shellfish Immunol.">
        <title>Early steps in the European eel (Anguilla anguilla)-Vibrio vulnificus interaction in the gills: Role of the RtxA13 toxin.</title>
        <authorList>
            <person name="Callol A."/>
            <person name="Pajuelo D."/>
            <person name="Ebbesson L."/>
            <person name="Teles M."/>
            <person name="MacKenzie S."/>
            <person name="Amaro C."/>
        </authorList>
    </citation>
    <scope>NUCLEOTIDE SEQUENCE</scope>
</reference>